<sequence>MRGHRHSRDKAAEAAGNVEHESALTPKKAKNAVRVAKVIIPAAVPVVAPLAVRAAGVARDAYDRYQARRMGIGVEQLSEYTGRGGALLARIAGAADGLTELRRSPKVTDDDLTFAERGRSTLEQLAASVRAAERMPAARRKAAHRAVAAELEHIESQLLHRLGI</sequence>
<name>A0A318M409_9PSEU</name>
<dbReference type="EMBL" id="MASU01000002">
    <property type="protein sequence ID" value="PXY37526.1"/>
    <property type="molecule type" value="Genomic_DNA"/>
</dbReference>
<organism evidence="2 3">
    <name type="scientific">Prauserella flavalba</name>
    <dbReference type="NCBI Taxonomy" id="1477506"/>
    <lineage>
        <taxon>Bacteria</taxon>
        <taxon>Bacillati</taxon>
        <taxon>Actinomycetota</taxon>
        <taxon>Actinomycetes</taxon>
        <taxon>Pseudonocardiales</taxon>
        <taxon>Pseudonocardiaceae</taxon>
        <taxon>Prauserella</taxon>
    </lineage>
</organism>
<dbReference type="AlphaFoldDB" id="A0A318M409"/>
<keyword evidence="3" id="KW-1185">Reference proteome</keyword>
<evidence type="ECO:0000313" key="3">
    <source>
        <dbReference type="Proteomes" id="UP000247892"/>
    </source>
</evidence>
<evidence type="ECO:0000313" key="2">
    <source>
        <dbReference type="EMBL" id="PXY37526.1"/>
    </source>
</evidence>
<gene>
    <name evidence="2" type="ORF">BA062_02435</name>
</gene>
<proteinExistence type="predicted"/>
<protein>
    <submittedName>
        <fullName evidence="2">Uncharacterized protein</fullName>
    </submittedName>
</protein>
<dbReference type="OrthoDB" id="4374070at2"/>
<evidence type="ECO:0000256" key="1">
    <source>
        <dbReference type="SAM" id="MobiDB-lite"/>
    </source>
</evidence>
<accession>A0A318M409</accession>
<comment type="caution">
    <text evidence="2">The sequence shown here is derived from an EMBL/GenBank/DDBJ whole genome shotgun (WGS) entry which is preliminary data.</text>
</comment>
<dbReference type="RefSeq" id="WP_110334398.1">
    <property type="nucleotide sequence ID" value="NZ_JBHVKT010000029.1"/>
</dbReference>
<dbReference type="Proteomes" id="UP000247892">
    <property type="component" value="Unassembled WGS sequence"/>
</dbReference>
<feature type="region of interest" description="Disordered" evidence="1">
    <location>
        <begin position="1"/>
        <end position="27"/>
    </location>
</feature>
<dbReference type="InterPro" id="IPR045522">
    <property type="entry name" value="DUF6474"/>
</dbReference>
<reference evidence="2 3" key="1">
    <citation type="submission" date="2016-07" db="EMBL/GenBank/DDBJ databases">
        <title>Draft genome sequence of Prauserella sp. YIM 121212, isolated from alkaline soil.</title>
        <authorList>
            <person name="Ruckert C."/>
            <person name="Albersmeier A."/>
            <person name="Jiang C.-L."/>
            <person name="Jiang Y."/>
            <person name="Kalinowski J."/>
            <person name="Schneider O."/>
            <person name="Winkler A."/>
            <person name="Zotchev S.B."/>
        </authorList>
    </citation>
    <scope>NUCLEOTIDE SEQUENCE [LARGE SCALE GENOMIC DNA]</scope>
    <source>
        <strain evidence="2 3">YIM 121212</strain>
    </source>
</reference>
<dbReference type="Pfam" id="PF20079">
    <property type="entry name" value="DUF6474"/>
    <property type="match status" value="1"/>
</dbReference>